<accession>A0A3M6TLV2</accession>
<name>A0A3M6TLV2_POCDA</name>
<dbReference type="AlphaFoldDB" id="A0A3M6TLV2"/>
<organism evidence="2 3">
    <name type="scientific">Pocillopora damicornis</name>
    <name type="common">Cauliflower coral</name>
    <name type="synonym">Millepora damicornis</name>
    <dbReference type="NCBI Taxonomy" id="46731"/>
    <lineage>
        <taxon>Eukaryota</taxon>
        <taxon>Metazoa</taxon>
        <taxon>Cnidaria</taxon>
        <taxon>Anthozoa</taxon>
        <taxon>Hexacorallia</taxon>
        <taxon>Scleractinia</taxon>
        <taxon>Astrocoeniina</taxon>
        <taxon>Pocilloporidae</taxon>
        <taxon>Pocillopora</taxon>
    </lineage>
</organism>
<evidence type="ECO:0000313" key="2">
    <source>
        <dbReference type="EMBL" id="RMX42332.1"/>
    </source>
</evidence>
<evidence type="ECO:0000313" key="3">
    <source>
        <dbReference type="Proteomes" id="UP000275408"/>
    </source>
</evidence>
<feature type="region of interest" description="Disordered" evidence="1">
    <location>
        <begin position="136"/>
        <end position="182"/>
    </location>
</feature>
<proteinExistence type="predicted"/>
<comment type="caution">
    <text evidence="2">The sequence shown here is derived from an EMBL/GenBank/DDBJ whole genome shotgun (WGS) entry which is preliminary data.</text>
</comment>
<dbReference type="EMBL" id="RCHS01003372">
    <property type="protein sequence ID" value="RMX42332.1"/>
    <property type="molecule type" value="Genomic_DNA"/>
</dbReference>
<sequence length="182" mass="20532">MENGYITAGFAWRPGSQIDVKRVELLICRAEDIYQDHFDNDDVTVENLKYSTYNLEQWNSEGGSFCVCPALKPGVYHFVFRIDNGEQRELTISDYYDRTFLGNGRAVNYIEVLANNKKNLTRGDITKISGNMTRVSGDTTSAHGNSVNVNSVSDEKHQSTKMSNSKDSHCEQDQSNRSCVLL</sequence>
<protein>
    <submittedName>
        <fullName evidence="2">Uncharacterized protein</fullName>
    </submittedName>
</protein>
<keyword evidence="3" id="KW-1185">Reference proteome</keyword>
<gene>
    <name evidence="2" type="ORF">pdam_00014669</name>
</gene>
<evidence type="ECO:0000256" key="1">
    <source>
        <dbReference type="SAM" id="MobiDB-lite"/>
    </source>
</evidence>
<reference evidence="2 3" key="1">
    <citation type="journal article" date="2018" name="Sci. Rep.">
        <title>Comparative analysis of the Pocillopora damicornis genome highlights role of immune system in coral evolution.</title>
        <authorList>
            <person name="Cunning R."/>
            <person name="Bay R.A."/>
            <person name="Gillette P."/>
            <person name="Baker A.C."/>
            <person name="Traylor-Knowles N."/>
        </authorList>
    </citation>
    <scope>NUCLEOTIDE SEQUENCE [LARGE SCALE GENOMIC DNA]</scope>
    <source>
        <strain evidence="2">RSMAS</strain>
        <tissue evidence="2">Whole animal</tissue>
    </source>
</reference>
<feature type="compositionally biased region" description="Polar residues" evidence="1">
    <location>
        <begin position="136"/>
        <end position="152"/>
    </location>
</feature>
<dbReference type="OrthoDB" id="5977461at2759"/>
<feature type="compositionally biased region" description="Basic and acidic residues" evidence="1">
    <location>
        <begin position="153"/>
        <end position="174"/>
    </location>
</feature>
<dbReference type="Proteomes" id="UP000275408">
    <property type="component" value="Unassembled WGS sequence"/>
</dbReference>